<dbReference type="SUPFAM" id="SSF53335">
    <property type="entry name" value="S-adenosyl-L-methionine-dependent methyltransferases"/>
    <property type="match status" value="1"/>
</dbReference>
<evidence type="ECO:0000256" key="4">
    <source>
        <dbReference type="SAM" id="Phobius"/>
    </source>
</evidence>
<keyword evidence="4" id="KW-0812">Transmembrane</keyword>
<keyword evidence="4" id="KW-0472">Membrane</keyword>
<dbReference type="GO" id="GO:0016279">
    <property type="term" value="F:protein-lysine N-methyltransferase activity"/>
    <property type="evidence" value="ECO:0007669"/>
    <property type="project" value="InterPro"/>
</dbReference>
<organism evidence="5 6">
    <name type="scientific">Candidatus Magasanikbacteria bacterium GW2011_GWA2_42_32</name>
    <dbReference type="NCBI Taxonomy" id="1619039"/>
    <lineage>
        <taxon>Bacteria</taxon>
        <taxon>Candidatus Magasanikiibacteriota</taxon>
    </lineage>
</organism>
<accession>A0A0G1D575</accession>
<evidence type="ECO:0000256" key="3">
    <source>
        <dbReference type="ARBA" id="ARBA00022691"/>
    </source>
</evidence>
<protein>
    <submittedName>
        <fullName evidence="5">Histone methylation DOT1 family protein</fullName>
    </submittedName>
</protein>
<dbReference type="AlphaFoldDB" id="A0A0G1D575"/>
<dbReference type="Proteomes" id="UP000034837">
    <property type="component" value="Unassembled WGS sequence"/>
</dbReference>
<keyword evidence="1" id="KW-0489">Methyltransferase</keyword>
<dbReference type="GO" id="GO:0032259">
    <property type="term" value="P:methylation"/>
    <property type="evidence" value="ECO:0007669"/>
    <property type="project" value="UniProtKB-KW"/>
</dbReference>
<proteinExistence type="predicted"/>
<evidence type="ECO:0000313" key="5">
    <source>
        <dbReference type="EMBL" id="KKS57168.1"/>
    </source>
</evidence>
<keyword evidence="2" id="KW-0808">Transferase</keyword>
<evidence type="ECO:0000256" key="2">
    <source>
        <dbReference type="ARBA" id="ARBA00022679"/>
    </source>
</evidence>
<gene>
    <name evidence="5" type="ORF">UV20_C0003G0110</name>
</gene>
<dbReference type="InterPro" id="IPR026170">
    <property type="entry name" value="FAM173A/B"/>
</dbReference>
<keyword evidence="4" id="KW-1133">Transmembrane helix</keyword>
<dbReference type="PANTHER" id="PTHR13610">
    <property type="entry name" value="METHYLTRANSFERASE DOMAIN-CONTAINING PROTEIN"/>
    <property type="match status" value="1"/>
</dbReference>
<reference evidence="5 6" key="1">
    <citation type="journal article" date="2015" name="Nature">
        <title>rRNA introns, odd ribosomes, and small enigmatic genomes across a large radiation of phyla.</title>
        <authorList>
            <person name="Brown C.T."/>
            <person name="Hug L.A."/>
            <person name="Thomas B.C."/>
            <person name="Sharon I."/>
            <person name="Castelle C.J."/>
            <person name="Singh A."/>
            <person name="Wilkins M.J."/>
            <person name="Williams K.H."/>
            <person name="Banfield J.F."/>
        </authorList>
    </citation>
    <scope>NUCLEOTIDE SEQUENCE [LARGE SCALE GENOMIC DNA]</scope>
</reference>
<dbReference type="PANTHER" id="PTHR13610:SF11">
    <property type="entry name" value="METHYLTRANSFERASE DOMAIN-CONTAINING PROTEIN"/>
    <property type="match status" value="1"/>
</dbReference>
<name>A0A0G1D575_9BACT</name>
<dbReference type="EMBL" id="LCDO01000003">
    <property type="protein sequence ID" value="KKS57168.1"/>
    <property type="molecule type" value="Genomic_DNA"/>
</dbReference>
<dbReference type="InterPro" id="IPR029063">
    <property type="entry name" value="SAM-dependent_MTases_sf"/>
</dbReference>
<dbReference type="Gene3D" id="3.40.50.150">
    <property type="entry name" value="Vaccinia Virus protein VP39"/>
    <property type="match status" value="1"/>
</dbReference>
<feature type="transmembrane region" description="Helical" evidence="4">
    <location>
        <begin position="6"/>
        <end position="28"/>
    </location>
</feature>
<sequence length="189" mass="21450">MLFSLYFLAILGSVFFLIAIFYFIIVPFSSLINDLTRRNTAPYVSSRRRAIKMMIKMADIKAGETVYDLGCGDGRLVFEASKIKGSKCVGIEVNPCVFLLAWVKGKTLGSSAVIKKEDLFAMDLSQADVIFTYLLPRMMWELEDKIIKEAGKNVRIIANSFEFKKLKCLKEERDGKIVVREYSFSRIGV</sequence>
<comment type="caution">
    <text evidence="5">The sequence shown here is derived from an EMBL/GenBank/DDBJ whole genome shotgun (WGS) entry which is preliminary data.</text>
</comment>
<evidence type="ECO:0000313" key="6">
    <source>
        <dbReference type="Proteomes" id="UP000034837"/>
    </source>
</evidence>
<keyword evidence="3" id="KW-0949">S-adenosyl-L-methionine</keyword>
<evidence type="ECO:0000256" key="1">
    <source>
        <dbReference type="ARBA" id="ARBA00022603"/>
    </source>
</evidence>